<organism evidence="3 4">
    <name type="scientific">Flavobacterium tiangeerense</name>
    <dbReference type="NCBI Taxonomy" id="459471"/>
    <lineage>
        <taxon>Bacteria</taxon>
        <taxon>Pseudomonadati</taxon>
        <taxon>Bacteroidota</taxon>
        <taxon>Flavobacteriia</taxon>
        <taxon>Flavobacteriales</taxon>
        <taxon>Flavobacteriaceae</taxon>
        <taxon>Flavobacterium</taxon>
    </lineage>
</organism>
<dbReference type="InterPro" id="IPR058916">
    <property type="entry name" value="PH_40"/>
</dbReference>
<keyword evidence="1" id="KW-0472">Membrane</keyword>
<gene>
    <name evidence="3" type="ORF">IQ05_00464</name>
</gene>
<evidence type="ECO:0000313" key="3">
    <source>
        <dbReference type="EMBL" id="TWI02226.1"/>
    </source>
</evidence>
<feature type="transmembrane region" description="Helical" evidence="1">
    <location>
        <begin position="18"/>
        <end position="40"/>
    </location>
</feature>
<protein>
    <recommendedName>
        <fullName evidence="2">PH domain-containing protein</fullName>
    </recommendedName>
</protein>
<keyword evidence="1" id="KW-1133">Transmembrane helix</keyword>
<feature type="domain" description="PH" evidence="2">
    <location>
        <begin position="12"/>
        <end position="162"/>
    </location>
</feature>
<feature type="transmembrane region" description="Helical" evidence="1">
    <location>
        <begin position="60"/>
        <end position="79"/>
    </location>
</feature>
<dbReference type="Proteomes" id="UP000317519">
    <property type="component" value="Unassembled WGS sequence"/>
</dbReference>
<comment type="caution">
    <text evidence="3">The sequence shown here is derived from an EMBL/GenBank/DDBJ whole genome shotgun (WGS) entry which is preliminary data.</text>
</comment>
<proteinExistence type="predicted"/>
<dbReference type="EMBL" id="VLKO01000002">
    <property type="protein sequence ID" value="TWI02226.1"/>
    <property type="molecule type" value="Genomic_DNA"/>
</dbReference>
<sequence length="182" mass="21364">MSDLNITIRSFKISKWKLLFKSLLNLLLLLILLIIIFVTIEALSGFFRNDKSKGFIGVGYLLLSLYALLYFGTFFKLFFQYYIHDKNNEIYIDYSLHKIIIKDIKSGKEKIFDDQNLKSLEFNISTKSTQNLTSEYDFVKLKLIDNEEYIITNLILDSSHLIDVLPNVKRLIKLNSINYLNK</sequence>
<evidence type="ECO:0000259" key="2">
    <source>
        <dbReference type="Pfam" id="PF26566"/>
    </source>
</evidence>
<name>A0ABY3FM63_9FLAO</name>
<evidence type="ECO:0000256" key="1">
    <source>
        <dbReference type="SAM" id="Phobius"/>
    </source>
</evidence>
<dbReference type="RefSeq" id="WP_144889401.1">
    <property type="nucleotide sequence ID" value="NZ_VLKO01000002.1"/>
</dbReference>
<reference evidence="3 4" key="1">
    <citation type="journal article" date="2015" name="Stand. Genomic Sci.">
        <title>Genomic Encyclopedia of Bacterial and Archaeal Type Strains, Phase III: the genomes of soil and plant-associated and newly described type strains.</title>
        <authorList>
            <person name="Whitman W.B."/>
            <person name="Woyke T."/>
            <person name="Klenk H.P."/>
            <person name="Zhou Y."/>
            <person name="Lilburn T.G."/>
            <person name="Beck B.J."/>
            <person name="De Vos P."/>
            <person name="Vandamme P."/>
            <person name="Eisen J.A."/>
            <person name="Garrity G."/>
            <person name="Hugenholtz P."/>
            <person name="Kyrpides N.C."/>
        </authorList>
    </citation>
    <scope>NUCLEOTIDE SEQUENCE [LARGE SCALE GENOMIC DNA]</scope>
    <source>
        <strain evidence="3 4">CGMCC 1.6847</strain>
    </source>
</reference>
<keyword evidence="4" id="KW-1185">Reference proteome</keyword>
<accession>A0ABY3FM63</accession>
<evidence type="ECO:0000313" key="4">
    <source>
        <dbReference type="Proteomes" id="UP000317519"/>
    </source>
</evidence>
<keyword evidence="1" id="KW-0812">Transmembrane</keyword>
<dbReference type="Pfam" id="PF26566">
    <property type="entry name" value="PH_40"/>
    <property type="match status" value="1"/>
</dbReference>